<proteinExistence type="predicted"/>
<accession>A0A4R5CP17</accession>
<evidence type="ECO:0000313" key="1">
    <source>
        <dbReference type="EMBL" id="TDE01127.1"/>
    </source>
</evidence>
<evidence type="ECO:0000313" key="2">
    <source>
        <dbReference type="Proteomes" id="UP000294597"/>
    </source>
</evidence>
<organism evidence="1 2">
    <name type="scientific">Flavobacterium hiemivividum</name>
    <dbReference type="NCBI Taxonomy" id="2541734"/>
    <lineage>
        <taxon>Bacteria</taxon>
        <taxon>Pseudomonadati</taxon>
        <taxon>Bacteroidota</taxon>
        <taxon>Flavobacteriia</taxon>
        <taxon>Flavobacteriales</taxon>
        <taxon>Flavobacteriaceae</taxon>
        <taxon>Flavobacterium</taxon>
    </lineage>
</organism>
<dbReference type="Proteomes" id="UP000294597">
    <property type="component" value="Unassembled WGS sequence"/>
</dbReference>
<protein>
    <recommendedName>
        <fullName evidence="3">N-formylglutamate amidohydrolase</fullName>
    </recommendedName>
</protein>
<dbReference type="EMBL" id="SMFO01000018">
    <property type="protein sequence ID" value="TDE01127.1"/>
    <property type="molecule type" value="Genomic_DNA"/>
</dbReference>
<keyword evidence="2" id="KW-1185">Reference proteome</keyword>
<gene>
    <name evidence="1" type="ORF">E0F98_15410</name>
</gene>
<evidence type="ECO:0008006" key="3">
    <source>
        <dbReference type="Google" id="ProtNLM"/>
    </source>
</evidence>
<comment type="caution">
    <text evidence="1">The sequence shown here is derived from an EMBL/GenBank/DDBJ whole genome shotgun (WGS) entry which is preliminary data.</text>
</comment>
<reference evidence="1 2" key="1">
    <citation type="submission" date="2019-03" db="EMBL/GenBank/DDBJ databases">
        <title>Flavobacterium TSA-D2 sp. nov., isolated from arctic soil.</title>
        <authorList>
            <person name="Chaudhary D.K."/>
        </authorList>
    </citation>
    <scope>NUCLEOTIDE SEQUENCE [LARGE SCALE GENOMIC DNA]</scope>
    <source>
        <strain evidence="1 2">TSA-D2</strain>
    </source>
</reference>
<sequence length="246" mass="28074">MKKLILHIPHSSTIIPSLQGYVVGQDILNAEIEKLTDWYTDELFSNPTDVSVVAPFSRIFCDPERFTDDSQEVMAKFGMGVLYETLDSGDKMREVTAQNRAFILENFYDPHHKKLNSSVLQQLQQTEKALVVDCHSFPSVPLQRALVQDTNTPDYNIGTDAFHTPQKLIDFSKDYFENLGYSLGIDTPYSGTIVPMEHYHKNKNVQSVMLEVNRRLYLNEPSHQKSENFEHTKSVVQGFLAGLRSL</sequence>
<dbReference type="SUPFAM" id="SSF53187">
    <property type="entry name" value="Zn-dependent exopeptidases"/>
    <property type="match status" value="1"/>
</dbReference>
<name>A0A4R5CP17_9FLAO</name>
<dbReference type="InterPro" id="IPR007709">
    <property type="entry name" value="N-FG_amidohydro"/>
</dbReference>
<dbReference type="Pfam" id="PF05013">
    <property type="entry name" value="FGase"/>
    <property type="match status" value="1"/>
</dbReference>
<dbReference type="AlphaFoldDB" id="A0A4R5CP17"/>
<dbReference type="RefSeq" id="WP_132113059.1">
    <property type="nucleotide sequence ID" value="NZ_SMFO01000018.1"/>
</dbReference>
<dbReference type="Gene3D" id="3.40.630.40">
    <property type="entry name" value="Zn-dependent exopeptidases"/>
    <property type="match status" value="1"/>
</dbReference>